<sequence>MAYLVIDGQLDYRYMELYNTGFYLRDHFISSDKFTKYYFKFNNTIWSNENQLNYKSKYGGLGAVSMYFYRARPINEKCDEMPQFEIKQPILPTGKSTNDIKITSGFDTIFSPLGPMIPNMNYLQSMYGFPIGVLHLHYRSDSWFKNCNALIKSLNDIQYDNKLVLIKQEIRDETVKQEPQYVGLVTIKQEVENKSLVILNQEPDQDIGIFSIKQENENSLNYPVNHIFENIKQEIKEEPNALIKVEPVETSNIITDVKPHKKNISKSNDFEIHKKNNDGRKIKKKSNANLIRKKLCEQIKNLQIYTK</sequence>
<comment type="caution">
    <text evidence="1">The sequence shown here is derived from an EMBL/GenBank/DDBJ whole genome shotgun (WGS) entry which is preliminary data.</text>
</comment>
<proteinExistence type="predicted"/>
<organism evidence="1 2">
    <name type="scientific">Glomus cerebriforme</name>
    <dbReference type="NCBI Taxonomy" id="658196"/>
    <lineage>
        <taxon>Eukaryota</taxon>
        <taxon>Fungi</taxon>
        <taxon>Fungi incertae sedis</taxon>
        <taxon>Mucoromycota</taxon>
        <taxon>Glomeromycotina</taxon>
        <taxon>Glomeromycetes</taxon>
        <taxon>Glomerales</taxon>
        <taxon>Glomeraceae</taxon>
        <taxon>Glomus</taxon>
    </lineage>
</organism>
<protein>
    <submittedName>
        <fullName evidence="1">Uncharacterized protein</fullName>
    </submittedName>
</protein>
<dbReference type="EMBL" id="QKYT01000091">
    <property type="protein sequence ID" value="RIA94039.1"/>
    <property type="molecule type" value="Genomic_DNA"/>
</dbReference>
<dbReference type="Proteomes" id="UP000265703">
    <property type="component" value="Unassembled WGS sequence"/>
</dbReference>
<evidence type="ECO:0000313" key="1">
    <source>
        <dbReference type="EMBL" id="RIA94039.1"/>
    </source>
</evidence>
<keyword evidence="2" id="KW-1185">Reference proteome</keyword>
<gene>
    <name evidence="1" type="ORF">C1645_590410</name>
</gene>
<evidence type="ECO:0000313" key="2">
    <source>
        <dbReference type="Proteomes" id="UP000265703"/>
    </source>
</evidence>
<accession>A0A397T9M1</accession>
<dbReference type="AlphaFoldDB" id="A0A397T9M1"/>
<name>A0A397T9M1_9GLOM</name>
<dbReference type="OrthoDB" id="2336372at2759"/>
<reference evidence="1 2" key="1">
    <citation type="submission" date="2018-06" db="EMBL/GenBank/DDBJ databases">
        <title>Comparative genomics reveals the genomic features of Rhizophagus irregularis, R. cerebriforme, R. diaphanum and Gigaspora rosea, and their symbiotic lifestyle signature.</title>
        <authorList>
            <person name="Morin E."/>
            <person name="San Clemente H."/>
            <person name="Chen E.C.H."/>
            <person name="De La Providencia I."/>
            <person name="Hainaut M."/>
            <person name="Kuo A."/>
            <person name="Kohler A."/>
            <person name="Murat C."/>
            <person name="Tang N."/>
            <person name="Roy S."/>
            <person name="Loubradou J."/>
            <person name="Henrissat B."/>
            <person name="Grigoriev I.V."/>
            <person name="Corradi N."/>
            <person name="Roux C."/>
            <person name="Martin F.M."/>
        </authorList>
    </citation>
    <scope>NUCLEOTIDE SEQUENCE [LARGE SCALE GENOMIC DNA]</scope>
    <source>
        <strain evidence="1 2">DAOM 227022</strain>
    </source>
</reference>